<keyword evidence="2 4" id="KW-0479">Metal-binding</keyword>
<feature type="binding site" evidence="4">
    <location>
        <position position="58"/>
    </location>
    <ligand>
        <name>molybdate</name>
        <dbReference type="ChEBI" id="CHEBI:36264"/>
    </ligand>
</feature>
<comment type="caution">
    <text evidence="6">The sequence shown here is derived from an EMBL/GenBank/DDBJ whole genome shotgun (WGS) entry which is preliminary data.</text>
</comment>
<feature type="binding site" evidence="4">
    <location>
        <position position="171"/>
    </location>
    <ligand>
        <name>molybdate</name>
        <dbReference type="ChEBI" id="CHEBI:36264"/>
    </ligand>
</feature>
<evidence type="ECO:0000313" key="6">
    <source>
        <dbReference type="EMBL" id="RLV60773.1"/>
    </source>
</evidence>
<dbReference type="OrthoDB" id="9785015at2"/>
<dbReference type="PIRSF" id="PIRSF004846">
    <property type="entry name" value="ModA"/>
    <property type="match status" value="1"/>
</dbReference>
<dbReference type="Proteomes" id="UP000281474">
    <property type="component" value="Unassembled WGS sequence"/>
</dbReference>
<dbReference type="PANTHER" id="PTHR30632:SF14">
    <property type="entry name" value="TUNGSTATE_MOLYBDATE_CHROMATE-BINDING PROTEIN MODA"/>
    <property type="match status" value="1"/>
</dbReference>
<dbReference type="Pfam" id="PF13531">
    <property type="entry name" value="SBP_bac_11"/>
    <property type="match status" value="1"/>
</dbReference>
<reference evidence="6 7" key="1">
    <citation type="submission" date="2018-09" db="EMBL/GenBank/DDBJ databases">
        <title>Phylogeny of the Shewanellaceae, and recommendation for two new genera, Pseudoshewanella and Parashewanella.</title>
        <authorList>
            <person name="Wang G."/>
        </authorList>
    </citation>
    <scope>NUCLEOTIDE SEQUENCE [LARGE SCALE GENOMIC DNA]</scope>
    <source>
        <strain evidence="6 7">C51</strain>
    </source>
</reference>
<dbReference type="GO" id="GO:0030973">
    <property type="term" value="F:molybdate ion binding"/>
    <property type="evidence" value="ECO:0007669"/>
    <property type="project" value="InterPro"/>
</dbReference>
<proteinExistence type="inferred from homology"/>
<dbReference type="GO" id="GO:0046872">
    <property type="term" value="F:metal ion binding"/>
    <property type="evidence" value="ECO:0007669"/>
    <property type="project" value="UniProtKB-KW"/>
</dbReference>
<sequence>MIRFRFVLFFLMLFAPTCFAQSIPTVAAAANVRFALDKIQQQFEQDTGKQVRISYGSSGQLMQQIKHGAPFEIFLSANIDYAQKIVDAKLAPPPAKIYAIGRLAIMHNKHVKLPLSNNLAYLKQELQQGKIQRFAIANPDHAPYGARAKDVLQAIGVWQQIQPKLLYGENVAQAAQFALSNASQGGIVALSLTKAKGFSEKADAVAIDAKLHPKLTQAMVLLNNASDTAKAFYAYLQSPKAQQTLLDFGFDLPK</sequence>
<dbReference type="AlphaFoldDB" id="A0A3L8Q209"/>
<evidence type="ECO:0000256" key="5">
    <source>
        <dbReference type="SAM" id="SignalP"/>
    </source>
</evidence>
<dbReference type="CDD" id="cd13539">
    <property type="entry name" value="PBP2_AvModA"/>
    <property type="match status" value="1"/>
</dbReference>
<dbReference type="InterPro" id="IPR005950">
    <property type="entry name" value="ModA"/>
</dbReference>
<dbReference type="Gene3D" id="3.40.190.10">
    <property type="entry name" value="Periplasmic binding protein-like II"/>
    <property type="match status" value="2"/>
</dbReference>
<evidence type="ECO:0000256" key="2">
    <source>
        <dbReference type="ARBA" id="ARBA00022723"/>
    </source>
</evidence>
<accession>A0A3L8Q209</accession>
<name>A0A3L8Q209_9GAMM</name>
<keyword evidence="4" id="KW-0500">Molybdenum</keyword>
<dbReference type="SUPFAM" id="SSF53850">
    <property type="entry name" value="Periplasmic binding protein-like II"/>
    <property type="match status" value="1"/>
</dbReference>
<evidence type="ECO:0000256" key="1">
    <source>
        <dbReference type="ARBA" id="ARBA00009175"/>
    </source>
</evidence>
<keyword evidence="7" id="KW-1185">Reference proteome</keyword>
<dbReference type="InterPro" id="IPR044084">
    <property type="entry name" value="AvModA-like_subst-bd"/>
</dbReference>
<feature type="signal peptide" evidence="5">
    <location>
        <begin position="1"/>
        <end position="20"/>
    </location>
</feature>
<evidence type="ECO:0000313" key="7">
    <source>
        <dbReference type="Proteomes" id="UP000281474"/>
    </source>
</evidence>
<gene>
    <name evidence="6" type="primary">modA</name>
    <name evidence="6" type="ORF">D5018_05565</name>
</gene>
<feature type="chain" id="PRO_5018048170" evidence="5">
    <location>
        <begin position="21"/>
        <end position="254"/>
    </location>
</feature>
<organism evidence="6 7">
    <name type="scientific">Parashewanella curva</name>
    <dbReference type="NCBI Taxonomy" id="2338552"/>
    <lineage>
        <taxon>Bacteria</taxon>
        <taxon>Pseudomonadati</taxon>
        <taxon>Pseudomonadota</taxon>
        <taxon>Gammaproteobacteria</taxon>
        <taxon>Alteromonadales</taxon>
        <taxon>Shewanellaceae</taxon>
        <taxon>Parashewanella</taxon>
    </lineage>
</organism>
<dbReference type="InterPro" id="IPR050682">
    <property type="entry name" value="ModA/WtpA"/>
</dbReference>
<evidence type="ECO:0000256" key="4">
    <source>
        <dbReference type="PIRSR" id="PIRSR004846-1"/>
    </source>
</evidence>
<evidence type="ECO:0000256" key="3">
    <source>
        <dbReference type="ARBA" id="ARBA00022729"/>
    </source>
</evidence>
<dbReference type="NCBIfam" id="TIGR01256">
    <property type="entry name" value="modA"/>
    <property type="match status" value="1"/>
</dbReference>
<dbReference type="PANTHER" id="PTHR30632">
    <property type="entry name" value="MOLYBDATE-BINDING PERIPLASMIC PROTEIN"/>
    <property type="match status" value="1"/>
</dbReference>
<comment type="similarity">
    <text evidence="1">Belongs to the bacterial solute-binding protein ModA family.</text>
</comment>
<dbReference type="GO" id="GO:0015689">
    <property type="term" value="P:molybdate ion transport"/>
    <property type="evidence" value="ECO:0007669"/>
    <property type="project" value="InterPro"/>
</dbReference>
<protein>
    <submittedName>
        <fullName evidence="6">Molybdate ABC transporter substrate-binding protein</fullName>
    </submittedName>
</protein>
<keyword evidence="3 5" id="KW-0732">Signal</keyword>
<dbReference type="EMBL" id="QZEI01000012">
    <property type="protein sequence ID" value="RLV60773.1"/>
    <property type="molecule type" value="Genomic_DNA"/>
</dbReference>